<gene>
    <name evidence="10" type="ORF">CAMP_LOCUS2857</name>
</gene>
<evidence type="ECO:0000313" key="11">
    <source>
        <dbReference type="Proteomes" id="UP001152747"/>
    </source>
</evidence>
<sequence length="502" mass="56144">MRGERANSFSYHLPSSHFSSSNGSALTTTSERHPLLAPNSNSNNFYIDSSNCRYHRNNSQLQLQYPQSNYSTMNGYGPRKPAPPTVPHRNPFAVQQQQPRRPPIEADEEDSINCSPCCDDPNVSRTLKALVLGQVLSLCLCGTGVSSQLLADRGVKAPAAQSFTNYFLLCFVYCVSLACKTDEDGLLDVLRKRGWRYLVLAIIDVEANYMIVKAYQYTNLTSIQLLDCATIPTVLFLSWLFLSVRYLATHIIGVTICLVGIACVIWADALGDKNSLDDDSNKVLGDFLCLAAAVLYAICNVAEEFLVKQYSRTEYLGMLGLFGCIVSGIQLAIFEPQNLESVIWDGPTIAYFALFAFSMFIFYSFVTVVLQKTSALMFNLSTLTADFYSLLFGIFLFKDTFHYLYFVSFVICIIGMIIYSLRDTQTRDADEPRRVCPCLFFCCCCCSCCFEDGESVEGSIDVSPTPNERMQMGLNPRYSLSPCPVHHHQNQNSNPDNNLTRL</sequence>
<name>A0A9P1I8N0_9PELO</name>
<accession>A0A9P1I8N0</accession>
<dbReference type="Pfam" id="PF06027">
    <property type="entry name" value="SLC35F"/>
    <property type="match status" value="1"/>
</dbReference>
<comment type="caution">
    <text evidence="10">The sequence shown here is derived from an EMBL/GenBank/DDBJ whole genome shotgun (WGS) entry which is preliminary data.</text>
</comment>
<evidence type="ECO:0000256" key="6">
    <source>
        <dbReference type="ARBA" id="ARBA00023136"/>
    </source>
</evidence>
<feature type="transmembrane region" description="Helical" evidence="9">
    <location>
        <begin position="349"/>
        <end position="370"/>
    </location>
</feature>
<comment type="similarity">
    <text evidence="2">Belongs to the SLC35F solute transporter family.</text>
</comment>
<dbReference type="EMBL" id="CANHGI010000001">
    <property type="protein sequence ID" value="CAI5440220.1"/>
    <property type="molecule type" value="Genomic_DNA"/>
</dbReference>
<evidence type="ECO:0000256" key="7">
    <source>
        <dbReference type="ARBA" id="ARBA00037727"/>
    </source>
</evidence>
<keyword evidence="3" id="KW-0813">Transport</keyword>
<keyword evidence="4 9" id="KW-0812">Transmembrane</keyword>
<evidence type="ECO:0000256" key="5">
    <source>
        <dbReference type="ARBA" id="ARBA00022989"/>
    </source>
</evidence>
<dbReference type="InterPro" id="IPR037185">
    <property type="entry name" value="EmrE-like"/>
</dbReference>
<dbReference type="Proteomes" id="UP001152747">
    <property type="component" value="Unassembled WGS sequence"/>
</dbReference>
<feature type="transmembrane region" description="Helical" evidence="9">
    <location>
        <begin position="251"/>
        <end position="271"/>
    </location>
</feature>
<evidence type="ECO:0000256" key="3">
    <source>
        <dbReference type="ARBA" id="ARBA00022448"/>
    </source>
</evidence>
<feature type="region of interest" description="Disordered" evidence="8">
    <location>
        <begin position="74"/>
        <end position="111"/>
    </location>
</feature>
<dbReference type="GO" id="GO:0022857">
    <property type="term" value="F:transmembrane transporter activity"/>
    <property type="evidence" value="ECO:0007669"/>
    <property type="project" value="InterPro"/>
</dbReference>
<feature type="compositionally biased region" description="Low complexity" evidence="8">
    <location>
        <begin position="8"/>
        <end position="24"/>
    </location>
</feature>
<comment type="function">
    <text evidence="7">Putative solute transporter.</text>
</comment>
<keyword evidence="6 9" id="KW-0472">Membrane</keyword>
<feature type="transmembrane region" description="Helical" evidence="9">
    <location>
        <begin position="315"/>
        <end position="334"/>
    </location>
</feature>
<evidence type="ECO:0000256" key="1">
    <source>
        <dbReference type="ARBA" id="ARBA00004141"/>
    </source>
</evidence>
<proteinExistence type="inferred from homology"/>
<evidence type="ECO:0000313" key="10">
    <source>
        <dbReference type="EMBL" id="CAI5440220.1"/>
    </source>
</evidence>
<dbReference type="PANTHER" id="PTHR14233:SF4">
    <property type="entry name" value="SOLUTE CARRIER FAMILY 35 MEMBER F2"/>
    <property type="match status" value="1"/>
</dbReference>
<protein>
    <submittedName>
        <fullName evidence="10">Uncharacterized protein</fullName>
    </submittedName>
</protein>
<comment type="subcellular location">
    <subcellularLocation>
        <location evidence="1">Membrane</location>
        <topology evidence="1">Multi-pass membrane protein</topology>
    </subcellularLocation>
</comment>
<dbReference type="AlphaFoldDB" id="A0A9P1I8N0"/>
<dbReference type="GO" id="GO:0016020">
    <property type="term" value="C:membrane"/>
    <property type="evidence" value="ECO:0007669"/>
    <property type="project" value="UniProtKB-SubCell"/>
</dbReference>
<evidence type="ECO:0000256" key="2">
    <source>
        <dbReference type="ARBA" id="ARBA00007863"/>
    </source>
</evidence>
<keyword evidence="11" id="KW-1185">Reference proteome</keyword>
<keyword evidence="5 9" id="KW-1133">Transmembrane helix</keyword>
<evidence type="ECO:0000256" key="8">
    <source>
        <dbReference type="SAM" id="MobiDB-lite"/>
    </source>
</evidence>
<feature type="transmembrane region" description="Helical" evidence="9">
    <location>
        <begin position="223"/>
        <end position="244"/>
    </location>
</feature>
<feature type="region of interest" description="Disordered" evidence="8">
    <location>
        <begin position="1"/>
        <end position="37"/>
    </location>
</feature>
<dbReference type="PANTHER" id="PTHR14233">
    <property type="entry name" value="DUF914-RELATED"/>
    <property type="match status" value="1"/>
</dbReference>
<reference evidence="10" key="1">
    <citation type="submission" date="2022-11" db="EMBL/GenBank/DDBJ databases">
        <authorList>
            <person name="Kikuchi T."/>
        </authorList>
    </citation>
    <scope>NUCLEOTIDE SEQUENCE</scope>
    <source>
        <strain evidence="10">PS1010</strain>
    </source>
</reference>
<dbReference type="InterPro" id="IPR009262">
    <property type="entry name" value="SLC35_F1/F2/F6"/>
</dbReference>
<organism evidence="10 11">
    <name type="scientific">Caenorhabditis angaria</name>
    <dbReference type="NCBI Taxonomy" id="860376"/>
    <lineage>
        <taxon>Eukaryota</taxon>
        <taxon>Metazoa</taxon>
        <taxon>Ecdysozoa</taxon>
        <taxon>Nematoda</taxon>
        <taxon>Chromadorea</taxon>
        <taxon>Rhabditida</taxon>
        <taxon>Rhabditina</taxon>
        <taxon>Rhabditomorpha</taxon>
        <taxon>Rhabditoidea</taxon>
        <taxon>Rhabditidae</taxon>
        <taxon>Peloderinae</taxon>
        <taxon>Caenorhabditis</taxon>
    </lineage>
</organism>
<feature type="transmembrane region" description="Helical" evidence="9">
    <location>
        <begin position="283"/>
        <end position="303"/>
    </location>
</feature>
<dbReference type="SUPFAM" id="SSF103481">
    <property type="entry name" value="Multidrug resistance efflux transporter EmrE"/>
    <property type="match status" value="2"/>
</dbReference>
<dbReference type="InterPro" id="IPR052221">
    <property type="entry name" value="SLC35F_Transporter"/>
</dbReference>
<evidence type="ECO:0000256" key="4">
    <source>
        <dbReference type="ARBA" id="ARBA00022692"/>
    </source>
</evidence>
<feature type="transmembrane region" description="Helical" evidence="9">
    <location>
        <begin position="403"/>
        <end position="421"/>
    </location>
</feature>
<feature type="transmembrane region" description="Helical" evidence="9">
    <location>
        <begin position="377"/>
        <end position="397"/>
    </location>
</feature>
<evidence type="ECO:0000256" key="9">
    <source>
        <dbReference type="SAM" id="Phobius"/>
    </source>
</evidence>
<dbReference type="OrthoDB" id="429955at2759"/>